<organism evidence="1 2">
    <name type="scientific">Bradyrhizobium japonicum</name>
    <dbReference type="NCBI Taxonomy" id="375"/>
    <lineage>
        <taxon>Bacteria</taxon>
        <taxon>Pseudomonadati</taxon>
        <taxon>Pseudomonadota</taxon>
        <taxon>Alphaproteobacteria</taxon>
        <taxon>Hyphomicrobiales</taxon>
        <taxon>Nitrobacteraceae</taxon>
        <taxon>Bradyrhizobium</taxon>
    </lineage>
</organism>
<proteinExistence type="predicted"/>
<evidence type="ECO:0000313" key="1">
    <source>
        <dbReference type="EMBL" id="MET4722614.1"/>
    </source>
</evidence>
<accession>A0ABV2S0D7</accession>
<reference evidence="1 2" key="1">
    <citation type="submission" date="2024-06" db="EMBL/GenBank/DDBJ databases">
        <title>Genomic Encyclopedia of Type Strains, Phase V (KMG-V): Genome sequencing to study the core and pangenomes of soil and plant-associated prokaryotes.</title>
        <authorList>
            <person name="Whitman W."/>
        </authorList>
    </citation>
    <scope>NUCLEOTIDE SEQUENCE [LARGE SCALE GENOMIC DNA]</scope>
    <source>
        <strain evidence="1 2">USDA 160</strain>
    </source>
</reference>
<comment type="caution">
    <text evidence="1">The sequence shown here is derived from an EMBL/GenBank/DDBJ whole genome shotgun (WGS) entry which is preliminary data.</text>
</comment>
<keyword evidence="2" id="KW-1185">Reference proteome</keyword>
<evidence type="ECO:0000313" key="2">
    <source>
        <dbReference type="Proteomes" id="UP001549291"/>
    </source>
</evidence>
<gene>
    <name evidence="1" type="ORF">ABIF63_006720</name>
</gene>
<protein>
    <submittedName>
        <fullName evidence="1">Uncharacterized protein</fullName>
    </submittedName>
</protein>
<name>A0ABV2S0D7_BRAJP</name>
<sequence length="30" mass="3147">MIELISGVLALCSVGVFAAHALDAYRTTHS</sequence>
<dbReference type="EMBL" id="JBEPTQ010000002">
    <property type="protein sequence ID" value="MET4722614.1"/>
    <property type="molecule type" value="Genomic_DNA"/>
</dbReference>
<dbReference type="Proteomes" id="UP001549291">
    <property type="component" value="Unassembled WGS sequence"/>
</dbReference>